<sequence length="30" mass="3531">MILTIYPYSLLSRTMLISSFFHTKGKKIQL</sequence>
<protein>
    <submittedName>
        <fullName evidence="1">Uncharacterized protein</fullName>
    </submittedName>
</protein>
<proteinExistence type="predicted"/>
<accession>A0A2P2N5F3</accession>
<dbReference type="EMBL" id="GGEC01057243">
    <property type="protein sequence ID" value="MBX37727.1"/>
    <property type="molecule type" value="Transcribed_RNA"/>
</dbReference>
<reference evidence="1" key="1">
    <citation type="submission" date="2018-02" db="EMBL/GenBank/DDBJ databases">
        <title>Rhizophora mucronata_Transcriptome.</title>
        <authorList>
            <person name="Meera S.P."/>
            <person name="Sreeshan A."/>
            <person name="Augustine A."/>
        </authorList>
    </citation>
    <scope>NUCLEOTIDE SEQUENCE</scope>
    <source>
        <tissue evidence="1">Leaf</tissue>
    </source>
</reference>
<name>A0A2P2N5F3_RHIMU</name>
<evidence type="ECO:0000313" key="1">
    <source>
        <dbReference type="EMBL" id="MBX37727.1"/>
    </source>
</evidence>
<dbReference type="AlphaFoldDB" id="A0A2P2N5F3"/>
<organism evidence="1">
    <name type="scientific">Rhizophora mucronata</name>
    <name type="common">Asiatic mangrove</name>
    <dbReference type="NCBI Taxonomy" id="61149"/>
    <lineage>
        <taxon>Eukaryota</taxon>
        <taxon>Viridiplantae</taxon>
        <taxon>Streptophyta</taxon>
        <taxon>Embryophyta</taxon>
        <taxon>Tracheophyta</taxon>
        <taxon>Spermatophyta</taxon>
        <taxon>Magnoliopsida</taxon>
        <taxon>eudicotyledons</taxon>
        <taxon>Gunneridae</taxon>
        <taxon>Pentapetalae</taxon>
        <taxon>rosids</taxon>
        <taxon>fabids</taxon>
        <taxon>Malpighiales</taxon>
        <taxon>Rhizophoraceae</taxon>
        <taxon>Rhizophora</taxon>
    </lineage>
</organism>